<dbReference type="Proteomes" id="UP001164713">
    <property type="component" value="Chromosome"/>
</dbReference>
<accession>A0A9Q6AC30</accession>
<evidence type="ECO:0000313" key="4">
    <source>
        <dbReference type="Proteomes" id="UP000234803"/>
    </source>
</evidence>
<dbReference type="EMBL" id="PGUV01000002">
    <property type="protein sequence ID" value="PLS09437.1"/>
    <property type="molecule type" value="Genomic_DNA"/>
</dbReference>
<dbReference type="Pfam" id="PF26135">
    <property type="entry name" value="YuzI"/>
    <property type="match status" value="1"/>
</dbReference>
<dbReference type="GeneID" id="50136330"/>
<keyword evidence="5" id="KW-1185">Reference proteome</keyword>
<reference evidence="2 4" key="1">
    <citation type="submission" date="2017-12" db="EMBL/GenBank/DDBJ databases">
        <title>Comparative Functional Genomics of Dry Heat Resistant strains isolated from the Viking Spacecraft.</title>
        <authorList>
            <person name="Seuylemezian A."/>
            <person name="Cooper K."/>
            <person name="Vaishampayan P."/>
        </authorList>
    </citation>
    <scope>NUCLEOTIDE SEQUENCE [LARGE SCALE GENOMIC DNA]</scope>
    <source>
        <strain evidence="2 4">V48-19</strain>
    </source>
</reference>
<dbReference type="RefSeq" id="WP_059335356.1">
    <property type="nucleotide sequence ID" value="NZ_CP029364.1"/>
</dbReference>
<gene>
    <name evidence="2" type="ORF">CUU63_05035</name>
    <name evidence="3" type="ORF">O0R52_16235</name>
</gene>
<dbReference type="EMBL" id="CP114066">
    <property type="protein sequence ID" value="WAT20497.1"/>
    <property type="molecule type" value="Genomic_DNA"/>
</dbReference>
<reference evidence="3" key="2">
    <citation type="submission" date="2022-12" db="EMBL/GenBank/DDBJ databases">
        <title>Genomic of Bacillus halotolerans.</title>
        <authorList>
            <person name="Xu G."/>
            <person name="Ding Y."/>
        </authorList>
    </citation>
    <scope>NUCLEOTIDE SEQUENCE</scope>
    <source>
        <strain evidence="3">B13</strain>
    </source>
</reference>
<protein>
    <submittedName>
        <fullName evidence="2">Uncharacterized protein</fullName>
    </submittedName>
</protein>
<sequence>MTIIQRTVVVLIGTQLAASAVILFIFDLNSYNHFSDSFSWHHFLKELIGGFSFYLFSAGLFLLLIGMCAPRRKKKRFSVHEKENSLK</sequence>
<feature type="transmembrane region" description="Helical" evidence="1">
    <location>
        <begin position="7"/>
        <end position="28"/>
    </location>
</feature>
<keyword evidence="1" id="KW-0472">Membrane</keyword>
<dbReference type="KEGG" id="bht:DIC78_15540"/>
<keyword evidence="1" id="KW-0812">Transmembrane</keyword>
<dbReference type="AlphaFoldDB" id="A0A9Q6AC30"/>
<feature type="transmembrane region" description="Helical" evidence="1">
    <location>
        <begin position="48"/>
        <end position="69"/>
    </location>
</feature>
<dbReference type="InterPro" id="IPR058887">
    <property type="entry name" value="YuzI-like"/>
</dbReference>
<organism evidence="2 4">
    <name type="scientific">Bacillus halotolerans</name>
    <dbReference type="NCBI Taxonomy" id="260554"/>
    <lineage>
        <taxon>Bacteria</taxon>
        <taxon>Bacillati</taxon>
        <taxon>Bacillota</taxon>
        <taxon>Bacilli</taxon>
        <taxon>Bacillales</taxon>
        <taxon>Bacillaceae</taxon>
        <taxon>Bacillus</taxon>
    </lineage>
</organism>
<dbReference type="Proteomes" id="UP000234803">
    <property type="component" value="Unassembled WGS sequence"/>
</dbReference>
<name>A0A9Q6AC30_9BACI</name>
<proteinExistence type="predicted"/>
<evidence type="ECO:0000313" key="3">
    <source>
        <dbReference type="EMBL" id="WAT20497.1"/>
    </source>
</evidence>
<evidence type="ECO:0000313" key="2">
    <source>
        <dbReference type="EMBL" id="PLS09437.1"/>
    </source>
</evidence>
<evidence type="ECO:0000256" key="1">
    <source>
        <dbReference type="SAM" id="Phobius"/>
    </source>
</evidence>
<keyword evidence="1" id="KW-1133">Transmembrane helix</keyword>
<evidence type="ECO:0000313" key="5">
    <source>
        <dbReference type="Proteomes" id="UP001164713"/>
    </source>
</evidence>